<gene>
    <name evidence="9" type="ORF">Kpol_480p13</name>
</gene>
<evidence type="ECO:0000313" key="9">
    <source>
        <dbReference type="EMBL" id="EDO15926.1"/>
    </source>
</evidence>
<evidence type="ECO:0000256" key="3">
    <source>
        <dbReference type="ARBA" id="ARBA00022786"/>
    </source>
</evidence>
<name>A7TP75_VANPO</name>
<dbReference type="Proteomes" id="UP000000267">
    <property type="component" value="Unassembled WGS sequence"/>
</dbReference>
<reference evidence="9 10" key="1">
    <citation type="journal article" date="2007" name="Proc. Natl. Acad. Sci. U.S.A.">
        <title>Independent sorting-out of thousands of duplicated gene pairs in two yeast species descended from a whole-genome duplication.</title>
        <authorList>
            <person name="Scannell D.R."/>
            <person name="Frank A.C."/>
            <person name="Conant G.C."/>
            <person name="Byrne K.P."/>
            <person name="Woolfit M."/>
            <person name="Wolfe K.H."/>
        </authorList>
    </citation>
    <scope>NUCLEOTIDE SEQUENCE [LARGE SCALE GENOMIC DNA]</scope>
    <source>
        <strain evidence="10">ATCC 22028 / DSM 70294 / BCRC 21397 / CBS 2163 / NBRC 10782 / NRRL Y-8283 / UCD 57-17</strain>
    </source>
</reference>
<comment type="similarity">
    <text evidence="7">Belongs to the ubiquitin-conjugating enzyme family.</text>
</comment>
<accession>A7TP75</accession>
<evidence type="ECO:0000256" key="1">
    <source>
        <dbReference type="ARBA" id="ARBA00022679"/>
    </source>
</evidence>
<feature type="domain" description="UBC core" evidence="8">
    <location>
        <begin position="1"/>
        <end position="156"/>
    </location>
</feature>
<keyword evidence="1" id="KW-0808">Transferase</keyword>
<dbReference type="GO" id="GO:0005777">
    <property type="term" value="C:peroxisome"/>
    <property type="evidence" value="ECO:0007669"/>
    <property type="project" value="EnsemblFungi"/>
</dbReference>
<evidence type="ECO:0000256" key="7">
    <source>
        <dbReference type="RuleBase" id="RU362109"/>
    </source>
</evidence>
<dbReference type="GeneID" id="5544047"/>
<dbReference type="GO" id="GO:0051865">
    <property type="term" value="P:protein autoubiquitination"/>
    <property type="evidence" value="ECO:0007669"/>
    <property type="project" value="EnsemblFungi"/>
</dbReference>
<protein>
    <recommendedName>
        <fullName evidence="8">UBC core domain-containing protein</fullName>
    </recommendedName>
</protein>
<dbReference type="STRING" id="436907.A7TP75"/>
<dbReference type="InterPro" id="IPR050113">
    <property type="entry name" value="Ub_conjugating_enzyme"/>
</dbReference>
<dbReference type="RefSeq" id="XP_001643784.1">
    <property type="nucleotide sequence ID" value="XM_001643734.1"/>
</dbReference>
<proteinExistence type="inferred from homology"/>
<dbReference type="InterPro" id="IPR000608">
    <property type="entry name" value="UBC"/>
</dbReference>
<dbReference type="eggNOG" id="KOG0417">
    <property type="taxonomic scope" value="Eukaryota"/>
</dbReference>
<dbReference type="GO" id="GO:0006513">
    <property type="term" value="P:protein monoubiquitination"/>
    <property type="evidence" value="ECO:0007669"/>
    <property type="project" value="EnsemblFungi"/>
</dbReference>
<dbReference type="OrthoDB" id="9973183at2759"/>
<keyword evidence="10" id="KW-1185">Reference proteome</keyword>
<sequence>MSERRLLKEYQVVKKELGNHKNIISSLEPIDSDDLTNWTATILGPPNTPYHGHSFDLRIHLTPEYPLKPPQVTFSAYKMPHCNIEFKTGKICLNILDNANWSPVWNLLTVVLAIYQLLSDPVTDSPLNIDLSNILKIKDTSAYYGLIEYYLNNKSDK</sequence>
<evidence type="ECO:0000313" key="10">
    <source>
        <dbReference type="Proteomes" id="UP000000267"/>
    </source>
</evidence>
<comment type="pathway">
    <text evidence="5">Protein modification.</text>
</comment>
<dbReference type="PhylomeDB" id="A7TP75"/>
<evidence type="ECO:0000256" key="5">
    <source>
        <dbReference type="ARBA" id="ARBA00043952"/>
    </source>
</evidence>
<organism evidence="10">
    <name type="scientific">Vanderwaltozyma polyspora (strain ATCC 22028 / DSM 70294 / BCRC 21397 / CBS 2163 / NBRC 10782 / NRRL Y-8283 / UCD 57-17)</name>
    <name type="common">Kluyveromyces polysporus</name>
    <dbReference type="NCBI Taxonomy" id="436907"/>
    <lineage>
        <taxon>Eukaryota</taxon>
        <taxon>Fungi</taxon>
        <taxon>Dikarya</taxon>
        <taxon>Ascomycota</taxon>
        <taxon>Saccharomycotina</taxon>
        <taxon>Saccharomycetes</taxon>
        <taxon>Saccharomycetales</taxon>
        <taxon>Saccharomycetaceae</taxon>
        <taxon>Vanderwaltozyma</taxon>
    </lineage>
</organism>
<dbReference type="SMART" id="SM00212">
    <property type="entry name" value="UBCc"/>
    <property type="match status" value="1"/>
</dbReference>
<dbReference type="InterPro" id="IPR016135">
    <property type="entry name" value="UBQ-conjugating_enzyme/RWD"/>
</dbReference>
<evidence type="ECO:0000256" key="2">
    <source>
        <dbReference type="ARBA" id="ARBA00022741"/>
    </source>
</evidence>
<dbReference type="PROSITE" id="PS00183">
    <property type="entry name" value="UBC_1"/>
    <property type="match status" value="1"/>
</dbReference>
<dbReference type="InterPro" id="IPR023313">
    <property type="entry name" value="UBQ-conjugating_AS"/>
</dbReference>
<evidence type="ECO:0000256" key="4">
    <source>
        <dbReference type="ARBA" id="ARBA00022840"/>
    </source>
</evidence>
<dbReference type="Pfam" id="PF00179">
    <property type="entry name" value="UQ_con"/>
    <property type="match status" value="1"/>
</dbReference>
<keyword evidence="4 7" id="KW-0067">ATP-binding</keyword>
<dbReference type="OMA" id="WRAVMKG"/>
<dbReference type="SUPFAM" id="SSF54495">
    <property type="entry name" value="UBC-like"/>
    <property type="match status" value="1"/>
</dbReference>
<evidence type="ECO:0000256" key="6">
    <source>
        <dbReference type="PROSITE-ProRule" id="PRU10133"/>
    </source>
</evidence>
<dbReference type="CDD" id="cd23812">
    <property type="entry name" value="UBCc_ScPEX4-like"/>
    <property type="match status" value="1"/>
</dbReference>
<evidence type="ECO:0000259" key="8">
    <source>
        <dbReference type="PROSITE" id="PS50127"/>
    </source>
</evidence>
<dbReference type="FunCoup" id="A7TP75">
    <property type="interactions" value="98"/>
</dbReference>
<dbReference type="GO" id="GO:0016562">
    <property type="term" value="P:protein import into peroxisome matrix, receptor recycling"/>
    <property type="evidence" value="ECO:0007669"/>
    <property type="project" value="EnsemblFungi"/>
</dbReference>
<dbReference type="PROSITE" id="PS50127">
    <property type="entry name" value="UBC_2"/>
    <property type="match status" value="1"/>
</dbReference>
<dbReference type="AlphaFoldDB" id="A7TP75"/>
<keyword evidence="2 7" id="KW-0547">Nucleotide-binding</keyword>
<dbReference type="KEGG" id="vpo:Kpol_480p13"/>
<dbReference type="PANTHER" id="PTHR24067">
    <property type="entry name" value="UBIQUITIN-CONJUGATING ENZYME E2"/>
    <property type="match status" value="1"/>
</dbReference>
<keyword evidence="3 7" id="KW-0833">Ubl conjugation pathway</keyword>
<dbReference type="GO" id="GO:0004842">
    <property type="term" value="F:ubiquitin-protein transferase activity"/>
    <property type="evidence" value="ECO:0007669"/>
    <property type="project" value="EnsemblFungi"/>
</dbReference>
<dbReference type="GO" id="GO:0005524">
    <property type="term" value="F:ATP binding"/>
    <property type="evidence" value="ECO:0007669"/>
    <property type="project" value="UniProtKB-UniRule"/>
</dbReference>
<feature type="active site" description="Glycyl thioester intermediate" evidence="6">
    <location>
        <position position="92"/>
    </location>
</feature>
<dbReference type="Gene3D" id="3.10.110.10">
    <property type="entry name" value="Ubiquitin Conjugating Enzyme"/>
    <property type="match status" value="1"/>
</dbReference>
<dbReference type="InParanoid" id="A7TP75"/>
<dbReference type="EMBL" id="DS480439">
    <property type="protein sequence ID" value="EDO15926.1"/>
    <property type="molecule type" value="Genomic_DNA"/>
</dbReference>
<dbReference type="HOGENOM" id="CLU_030988_13_0_1"/>